<evidence type="ECO:0000256" key="2">
    <source>
        <dbReference type="SAM" id="Phobius"/>
    </source>
</evidence>
<proteinExistence type="predicted"/>
<feature type="transmembrane region" description="Helical" evidence="2">
    <location>
        <begin position="30"/>
        <end position="49"/>
    </location>
</feature>
<keyword evidence="2" id="KW-1133">Transmembrane helix</keyword>
<evidence type="ECO:0000313" key="3">
    <source>
        <dbReference type="EMBL" id="NMR71095.1"/>
    </source>
</evidence>
<gene>
    <name evidence="3" type="ORF">HJ568_14170</name>
</gene>
<dbReference type="EMBL" id="JABCJR010000028">
    <property type="protein sequence ID" value="NMR71095.1"/>
    <property type="molecule type" value="Genomic_DNA"/>
</dbReference>
<comment type="caution">
    <text evidence="3">The sequence shown here is derived from an EMBL/GenBank/DDBJ whole genome shotgun (WGS) entry which is preliminary data.</text>
</comment>
<protein>
    <submittedName>
        <fullName evidence="3">Uncharacterized protein</fullName>
    </submittedName>
</protein>
<accession>A0ABX1UBI8</accession>
<feature type="region of interest" description="Disordered" evidence="1">
    <location>
        <begin position="1"/>
        <end position="21"/>
    </location>
</feature>
<sequence>MVVTKENFKKGLNKQHQSKSDMKDKTLPKFLVFFGLLAGWCSLVVYSTLTS</sequence>
<name>A0ABX1UBI8_9VIBR</name>
<organism evidence="3 4">
    <name type="scientific">Vibrio breoganii</name>
    <dbReference type="NCBI Taxonomy" id="553239"/>
    <lineage>
        <taxon>Bacteria</taxon>
        <taxon>Pseudomonadati</taxon>
        <taxon>Pseudomonadota</taxon>
        <taxon>Gammaproteobacteria</taxon>
        <taxon>Vibrionales</taxon>
        <taxon>Vibrionaceae</taxon>
        <taxon>Vibrio</taxon>
    </lineage>
</organism>
<keyword evidence="2" id="KW-0812">Transmembrane</keyword>
<reference evidence="3 4" key="1">
    <citation type="submission" date="2020-04" db="EMBL/GenBank/DDBJ databases">
        <title>WGS-Seq of Vibrio isolated by the O'Toole Lab.</title>
        <authorList>
            <person name="Mckone K.P."/>
            <person name="Whitaker R."/>
            <person name="Sevigney J.L."/>
            <person name="Herring J.B."/>
            <person name="O'Toole G."/>
        </authorList>
    </citation>
    <scope>NUCLEOTIDE SEQUENCE [LARGE SCALE GENOMIC DNA]</scope>
    <source>
        <strain evidence="3 4">BS_02</strain>
    </source>
</reference>
<keyword evidence="2" id="KW-0472">Membrane</keyword>
<evidence type="ECO:0000256" key="1">
    <source>
        <dbReference type="SAM" id="MobiDB-lite"/>
    </source>
</evidence>
<dbReference type="Proteomes" id="UP000590068">
    <property type="component" value="Unassembled WGS sequence"/>
</dbReference>
<dbReference type="RefSeq" id="WP_017030913.1">
    <property type="nucleotide sequence ID" value="NZ_JABBXC010000025.1"/>
</dbReference>
<keyword evidence="4" id="KW-1185">Reference proteome</keyword>
<evidence type="ECO:0000313" key="4">
    <source>
        <dbReference type="Proteomes" id="UP000590068"/>
    </source>
</evidence>